<sequence length="543" mass="62875">MSRNLFLTASLFIITSVLFGQISNQQLYQIDSLFNQWNAKNHPGGSIAISQSNKLIFSKAYGLASIEYNRPNTTQTIFNTGSIAKQFTAMVIVLLQEQNKLSVKDNIKKYIPELSNFPYDITIEQLLLHTSGLRDIHGFFALAGWRNDIITNKDLNNLLPNLRDVNFPPNTEFSYSNMGYMLLVNIIENITNESFENWLQQEIFKKFNMKHSYISKSLDSIVFNKATSYKGISPFKKALPYWGYVGSGNLYSTAEDLVIWLQNFSNTKKVFQELLTTSKSNPIYAYGLRVETHLNKKIIQHGGAIGGFRSIIRSYPNDYLQIAILSNFTKGDILNKINQIGEIVFNKKEEETLQKIVSMKATSTINVPNNLLLNYQDVYWNDIEKYGRTINLENNTLKFVRTNSQKSNLTPINRNTFRMQDVAADVIVTFKEDKMFVKVNDEPTQVFLRHLPSKIKNIDSKIYVGTYYSKEIETSFQISIEEQMLYLYHKKHGKIKLKKLYTDIYESRWPFSCIEFKRNKNQQIEALQISNGRVRNMQFIKKN</sequence>
<evidence type="ECO:0000259" key="1">
    <source>
        <dbReference type="Pfam" id="PF00144"/>
    </source>
</evidence>
<dbReference type="PANTHER" id="PTHR46825:SF9">
    <property type="entry name" value="BETA-LACTAMASE-RELATED DOMAIN-CONTAINING PROTEIN"/>
    <property type="match status" value="1"/>
</dbReference>
<keyword evidence="3" id="KW-1185">Reference proteome</keyword>
<dbReference type="InterPro" id="IPR050491">
    <property type="entry name" value="AmpC-like"/>
</dbReference>
<dbReference type="Gene3D" id="3.40.710.10">
    <property type="entry name" value="DD-peptidase/beta-lactamase superfamily"/>
    <property type="match status" value="1"/>
</dbReference>
<reference evidence="2 3" key="1">
    <citation type="submission" date="2024-05" db="EMBL/GenBank/DDBJ databases">
        <authorList>
            <person name="Duchaud E."/>
        </authorList>
    </citation>
    <scope>NUCLEOTIDE SEQUENCE [LARGE SCALE GENOMIC DNA]</scope>
    <source>
        <strain evidence="2">Ena-SAMPLE-TAB-13-05-2024-13:56:06:370-140308</strain>
    </source>
</reference>
<dbReference type="RefSeq" id="WP_348718463.1">
    <property type="nucleotide sequence ID" value="NZ_CAXJIO010000015.1"/>
</dbReference>
<dbReference type="InterPro" id="IPR001466">
    <property type="entry name" value="Beta-lactam-related"/>
</dbReference>
<protein>
    <submittedName>
        <fullName evidence="2">Beta-lactamase family protein</fullName>
    </submittedName>
</protein>
<organism evidence="2 3">
    <name type="scientific">Tenacibaculum polynesiense</name>
    <dbReference type="NCBI Taxonomy" id="3137857"/>
    <lineage>
        <taxon>Bacteria</taxon>
        <taxon>Pseudomonadati</taxon>
        <taxon>Bacteroidota</taxon>
        <taxon>Flavobacteriia</taxon>
        <taxon>Flavobacteriales</taxon>
        <taxon>Flavobacteriaceae</taxon>
        <taxon>Tenacibaculum</taxon>
    </lineage>
</organism>
<dbReference type="Proteomes" id="UP001497527">
    <property type="component" value="Unassembled WGS sequence"/>
</dbReference>
<evidence type="ECO:0000313" key="3">
    <source>
        <dbReference type="Proteomes" id="UP001497527"/>
    </source>
</evidence>
<dbReference type="PANTHER" id="PTHR46825">
    <property type="entry name" value="D-ALANYL-D-ALANINE-CARBOXYPEPTIDASE/ENDOPEPTIDASE AMPH"/>
    <property type="match status" value="1"/>
</dbReference>
<comment type="caution">
    <text evidence="2">The sequence shown here is derived from an EMBL/GenBank/DDBJ whole genome shotgun (WGS) entry which is preliminary data.</text>
</comment>
<name>A0ABP1F0X4_9FLAO</name>
<evidence type="ECO:0000313" key="2">
    <source>
        <dbReference type="EMBL" id="CAL2104191.1"/>
    </source>
</evidence>
<dbReference type="SUPFAM" id="SSF56601">
    <property type="entry name" value="beta-lactamase/transpeptidase-like"/>
    <property type="match status" value="1"/>
</dbReference>
<gene>
    <name evidence="2" type="ORF">T190423A01A_60128</name>
</gene>
<proteinExistence type="predicted"/>
<feature type="domain" description="Beta-lactamase-related" evidence="1">
    <location>
        <begin position="36"/>
        <end position="330"/>
    </location>
</feature>
<dbReference type="InterPro" id="IPR012338">
    <property type="entry name" value="Beta-lactam/transpept-like"/>
</dbReference>
<accession>A0ABP1F0X4</accession>
<dbReference type="EMBL" id="CAXJIO010000015">
    <property type="protein sequence ID" value="CAL2104191.1"/>
    <property type="molecule type" value="Genomic_DNA"/>
</dbReference>
<dbReference type="Pfam" id="PF00144">
    <property type="entry name" value="Beta-lactamase"/>
    <property type="match status" value="1"/>
</dbReference>